<keyword evidence="1" id="KW-0812">Transmembrane</keyword>
<comment type="caution">
    <text evidence="2">The sequence shown here is derived from an EMBL/GenBank/DDBJ whole genome shotgun (WGS) entry which is preliminary data.</text>
</comment>
<keyword evidence="1" id="KW-0472">Membrane</keyword>
<organism evidence="2 3">
    <name type="scientific">Wandonia haliotis</name>
    <dbReference type="NCBI Taxonomy" id="574963"/>
    <lineage>
        <taxon>Bacteria</taxon>
        <taxon>Pseudomonadati</taxon>
        <taxon>Bacteroidota</taxon>
        <taxon>Flavobacteriia</taxon>
        <taxon>Flavobacteriales</taxon>
        <taxon>Crocinitomicaceae</taxon>
        <taxon>Wandonia</taxon>
    </lineage>
</organism>
<gene>
    <name evidence="2" type="ORF">GCM10009118_09690</name>
</gene>
<evidence type="ECO:0000313" key="3">
    <source>
        <dbReference type="Proteomes" id="UP001501126"/>
    </source>
</evidence>
<dbReference type="EMBL" id="BAAAFH010000003">
    <property type="protein sequence ID" value="GAA0874561.1"/>
    <property type="molecule type" value="Genomic_DNA"/>
</dbReference>
<protein>
    <recommendedName>
        <fullName evidence="4">DUF1648 domain-containing protein</fullName>
    </recommendedName>
</protein>
<evidence type="ECO:0000256" key="1">
    <source>
        <dbReference type="SAM" id="Phobius"/>
    </source>
</evidence>
<feature type="transmembrane region" description="Helical" evidence="1">
    <location>
        <begin position="123"/>
        <end position="141"/>
    </location>
</feature>
<accession>A0ABP3XYV1</accession>
<reference evidence="3" key="1">
    <citation type="journal article" date="2019" name="Int. J. Syst. Evol. Microbiol.">
        <title>The Global Catalogue of Microorganisms (GCM) 10K type strain sequencing project: providing services to taxonomists for standard genome sequencing and annotation.</title>
        <authorList>
            <consortium name="The Broad Institute Genomics Platform"/>
            <consortium name="The Broad Institute Genome Sequencing Center for Infectious Disease"/>
            <person name="Wu L."/>
            <person name="Ma J."/>
        </authorList>
    </citation>
    <scope>NUCLEOTIDE SEQUENCE [LARGE SCALE GENOMIC DNA]</scope>
    <source>
        <strain evidence="3">JCM 16083</strain>
    </source>
</reference>
<feature type="transmembrane region" description="Helical" evidence="1">
    <location>
        <begin position="12"/>
        <end position="33"/>
    </location>
</feature>
<sequence length="150" mass="16865">MNSMKAARNILLIELGFLGLGAIAGGGALIISPTGELLGMPLSMLEKSPFSNFFIPGIILFLVLGVFPMLLVFALLKKPKSGIAEKVNFFKDMHWTWTFSIYTGFALISWIQLQMVFIQGVHWLHTFYIFLAILILFIALLPQVRNLYKK</sequence>
<dbReference type="Proteomes" id="UP001501126">
    <property type="component" value="Unassembled WGS sequence"/>
</dbReference>
<name>A0ABP3XYV1_9FLAO</name>
<evidence type="ECO:0008006" key="4">
    <source>
        <dbReference type="Google" id="ProtNLM"/>
    </source>
</evidence>
<keyword evidence="1" id="KW-1133">Transmembrane helix</keyword>
<evidence type="ECO:0000313" key="2">
    <source>
        <dbReference type="EMBL" id="GAA0874561.1"/>
    </source>
</evidence>
<keyword evidence="3" id="KW-1185">Reference proteome</keyword>
<feature type="transmembrane region" description="Helical" evidence="1">
    <location>
        <begin position="97"/>
        <end position="117"/>
    </location>
</feature>
<proteinExistence type="predicted"/>
<feature type="transmembrane region" description="Helical" evidence="1">
    <location>
        <begin position="53"/>
        <end position="76"/>
    </location>
</feature>